<accession>A0A2I0B9I3</accession>
<feature type="domain" description="RRM" evidence="4">
    <location>
        <begin position="108"/>
        <end position="193"/>
    </location>
</feature>
<keyword evidence="1" id="KW-0479">Metal-binding</keyword>
<dbReference type="SMART" id="SM00361">
    <property type="entry name" value="RRM_1"/>
    <property type="match status" value="1"/>
</dbReference>
<protein>
    <submittedName>
        <fullName evidence="5">CCR4-NOT transcription complex subunit 4</fullName>
    </submittedName>
</protein>
<name>A0A2I0B9I3_9ASPA</name>
<dbReference type="PROSITE" id="PS50089">
    <property type="entry name" value="ZF_RING_2"/>
    <property type="match status" value="1"/>
</dbReference>
<dbReference type="EMBL" id="KZ451903">
    <property type="protein sequence ID" value="PKA64447.1"/>
    <property type="molecule type" value="Genomic_DNA"/>
</dbReference>
<evidence type="ECO:0000259" key="3">
    <source>
        <dbReference type="PROSITE" id="PS50089"/>
    </source>
</evidence>
<dbReference type="SMART" id="SM00360">
    <property type="entry name" value="RRM"/>
    <property type="match status" value="1"/>
</dbReference>
<dbReference type="InterPro" id="IPR039515">
    <property type="entry name" value="NOT4_mRING-HC-C4C4"/>
</dbReference>
<dbReference type="Pfam" id="PF00076">
    <property type="entry name" value="RRM_1"/>
    <property type="match status" value="1"/>
</dbReference>
<evidence type="ECO:0000259" key="4">
    <source>
        <dbReference type="PROSITE" id="PS50102"/>
    </source>
</evidence>
<dbReference type="GO" id="GO:0004842">
    <property type="term" value="F:ubiquitin-protein transferase activity"/>
    <property type="evidence" value="ECO:0007669"/>
    <property type="project" value="InterPro"/>
</dbReference>
<dbReference type="Gene3D" id="3.30.40.10">
    <property type="entry name" value="Zinc/RING finger domain, C3HC4 (zinc finger)"/>
    <property type="match status" value="1"/>
</dbReference>
<dbReference type="PANTHER" id="PTHR12603">
    <property type="entry name" value="CCR4-NOT TRANSCRIPTION COMPLEX RELATED"/>
    <property type="match status" value="1"/>
</dbReference>
<dbReference type="InterPro" id="IPR034261">
    <property type="entry name" value="CNOT4_RRM"/>
</dbReference>
<dbReference type="SUPFAM" id="SSF54928">
    <property type="entry name" value="RNA-binding domain, RBD"/>
    <property type="match status" value="1"/>
</dbReference>
<evidence type="ECO:0000313" key="6">
    <source>
        <dbReference type="Proteomes" id="UP000236161"/>
    </source>
</evidence>
<proteinExistence type="predicted"/>
<dbReference type="PANTHER" id="PTHR12603:SF0">
    <property type="entry name" value="CCR4-NOT TRANSCRIPTION COMPLEX SUBUNIT 4"/>
    <property type="match status" value="1"/>
</dbReference>
<dbReference type="PROSITE" id="PS50102">
    <property type="entry name" value="RRM"/>
    <property type="match status" value="1"/>
</dbReference>
<keyword evidence="2" id="KW-0694">RNA-binding</keyword>
<dbReference type="InterPro" id="IPR000504">
    <property type="entry name" value="RRM_dom"/>
</dbReference>
<dbReference type="GO" id="GO:0003723">
    <property type="term" value="F:RNA binding"/>
    <property type="evidence" value="ECO:0007669"/>
    <property type="project" value="UniProtKB-UniRule"/>
</dbReference>
<keyword evidence="1" id="KW-0862">Zinc</keyword>
<dbReference type="InterPro" id="IPR035979">
    <property type="entry name" value="RBD_domain_sf"/>
</dbReference>
<dbReference type="OrthoDB" id="1923159at2759"/>
<evidence type="ECO:0000313" key="5">
    <source>
        <dbReference type="EMBL" id="PKA64447.1"/>
    </source>
</evidence>
<dbReference type="InterPro" id="IPR012677">
    <property type="entry name" value="Nucleotide-bd_a/b_plait_sf"/>
</dbReference>
<dbReference type="AlphaFoldDB" id="A0A2I0B9I3"/>
<dbReference type="InterPro" id="IPR003954">
    <property type="entry name" value="RRM_euk-type"/>
</dbReference>
<dbReference type="InterPro" id="IPR039780">
    <property type="entry name" value="Mot2"/>
</dbReference>
<dbReference type="InterPro" id="IPR013083">
    <property type="entry name" value="Znf_RING/FYVE/PHD"/>
</dbReference>
<dbReference type="Pfam" id="PF14570">
    <property type="entry name" value="zf-RING_4"/>
    <property type="match status" value="1"/>
</dbReference>
<evidence type="ECO:0000256" key="1">
    <source>
        <dbReference type="PROSITE-ProRule" id="PRU00175"/>
    </source>
</evidence>
<dbReference type="CDD" id="cd12438">
    <property type="entry name" value="RRM_CNOT4"/>
    <property type="match status" value="1"/>
</dbReference>
<dbReference type="Gene3D" id="3.30.70.330">
    <property type="match status" value="1"/>
</dbReference>
<sequence length="898" mass="99991">MGSPEDGVCSLCMEELDLTDRQLKPCICGYEICVWCWHHVVETAAKDGHDALCPACRSPYDTERILKRTISKERLAELNSIKKQKLQKTKQIVSDLGFLSTVRVIRRNIVYLAGIPTSLADDKTLRKKEYLGQYGRIVKIVITQTDVSRQYHSSESCIVYVTFSKEEEALRCIEAVNGYILRGKPLKACFGTTRYCHSWLRNHHCNNPDCLYVHEAVPKEDICTREEVMSFCTSKLQQCSGLAVDNLKQRSGNFFPPPLDTKNSLPKLCVTSNGRNAQNDCFARSYASVAAPHNQSKLPGMNNSKPSNGLDVHIEENPWDDEQSSNRIHTSQIVSVPNMGNSEYNAHPKELDGNHYLGKSYNSGSNATSGANIVTQDNTCKSSYVDGNGKSVRFIAEDFLLNSDGYSPVLQNAANLVVHATTSNLSCSSNCSKFSEPLKTMQSYSSQWDDPVDFSRRTDLLSTMRTLAYDSNLALQNIIASYDWPRMHSNLEPLKPMYYCEDQSFPFSYDRESKGVCSSRNTSTRTLRHIVDKPSAYVPTGPVSYNDVQENQIDNSSGVGFSFSQKDTAGDQKLFGIEANKCFQHSDRRDANSKPMYTVSTASNANQREDRLLSGMLGLDLDETDVWTDSHSVAEEFCDADGLVKMTKHCLSPVNGEAQSSLKLMDCWHAFAAAKLSSTCTDVPRSGPWPDVMKKRETYGSDSSSNFNLEVSKNSKVLNSSILSGAAGDFANLIMHHSGSSFSRNTSHCPYSRYTHRTTLSTPPGFPPRKTDEGQSLENLKYSSSAQNQQQDIFSGTYPSRIVKRSNSHHTAFRCPYSGEPVSFYARHCCDSLAGIVGDHKVIKSGSGPESSRQISKISSDYNRMDASQHSPLQGFSENYNQTMESSYLVSPNVNDYF</sequence>
<dbReference type="CDD" id="cd16618">
    <property type="entry name" value="mRING-HC-C4C4_CNOT4"/>
    <property type="match status" value="1"/>
</dbReference>
<dbReference type="STRING" id="1088818.A0A2I0B9I3"/>
<evidence type="ECO:0000256" key="2">
    <source>
        <dbReference type="PROSITE-ProRule" id="PRU00176"/>
    </source>
</evidence>
<reference evidence="5 6" key="1">
    <citation type="journal article" date="2017" name="Nature">
        <title>The Apostasia genome and the evolution of orchids.</title>
        <authorList>
            <person name="Zhang G.Q."/>
            <person name="Liu K.W."/>
            <person name="Li Z."/>
            <person name="Lohaus R."/>
            <person name="Hsiao Y.Y."/>
            <person name="Niu S.C."/>
            <person name="Wang J.Y."/>
            <person name="Lin Y.C."/>
            <person name="Xu Q."/>
            <person name="Chen L.J."/>
            <person name="Yoshida K."/>
            <person name="Fujiwara S."/>
            <person name="Wang Z.W."/>
            <person name="Zhang Y.Q."/>
            <person name="Mitsuda N."/>
            <person name="Wang M."/>
            <person name="Liu G.H."/>
            <person name="Pecoraro L."/>
            <person name="Huang H.X."/>
            <person name="Xiao X.J."/>
            <person name="Lin M."/>
            <person name="Wu X.Y."/>
            <person name="Wu W.L."/>
            <person name="Chen Y.Y."/>
            <person name="Chang S.B."/>
            <person name="Sakamoto S."/>
            <person name="Ohme-Takagi M."/>
            <person name="Yagi M."/>
            <person name="Zeng S.J."/>
            <person name="Shen C.Y."/>
            <person name="Yeh C.M."/>
            <person name="Luo Y.B."/>
            <person name="Tsai W.C."/>
            <person name="Van de Peer Y."/>
            <person name="Liu Z.J."/>
        </authorList>
    </citation>
    <scope>NUCLEOTIDE SEQUENCE [LARGE SCALE GENOMIC DNA]</scope>
    <source>
        <strain evidence="6">cv. Shenzhen</strain>
        <tissue evidence="5">Stem</tissue>
    </source>
</reference>
<keyword evidence="1" id="KW-0863">Zinc-finger</keyword>
<feature type="domain" description="RING-type" evidence="3">
    <location>
        <begin position="9"/>
        <end position="57"/>
    </location>
</feature>
<organism evidence="5 6">
    <name type="scientific">Apostasia shenzhenica</name>
    <dbReference type="NCBI Taxonomy" id="1088818"/>
    <lineage>
        <taxon>Eukaryota</taxon>
        <taxon>Viridiplantae</taxon>
        <taxon>Streptophyta</taxon>
        <taxon>Embryophyta</taxon>
        <taxon>Tracheophyta</taxon>
        <taxon>Spermatophyta</taxon>
        <taxon>Magnoliopsida</taxon>
        <taxon>Liliopsida</taxon>
        <taxon>Asparagales</taxon>
        <taxon>Orchidaceae</taxon>
        <taxon>Apostasioideae</taxon>
        <taxon>Apostasia</taxon>
    </lineage>
</organism>
<dbReference type="GO" id="GO:0016567">
    <property type="term" value="P:protein ubiquitination"/>
    <property type="evidence" value="ECO:0007669"/>
    <property type="project" value="TreeGrafter"/>
</dbReference>
<keyword evidence="6" id="KW-1185">Reference proteome</keyword>
<dbReference type="SUPFAM" id="SSF57850">
    <property type="entry name" value="RING/U-box"/>
    <property type="match status" value="1"/>
</dbReference>
<dbReference type="Proteomes" id="UP000236161">
    <property type="component" value="Unassembled WGS sequence"/>
</dbReference>
<dbReference type="InterPro" id="IPR001841">
    <property type="entry name" value="Znf_RING"/>
</dbReference>
<dbReference type="GO" id="GO:0030014">
    <property type="term" value="C:CCR4-NOT complex"/>
    <property type="evidence" value="ECO:0007669"/>
    <property type="project" value="InterPro"/>
</dbReference>
<gene>
    <name evidence="5" type="ORF">AXF42_Ash007192</name>
</gene>
<dbReference type="GO" id="GO:0008270">
    <property type="term" value="F:zinc ion binding"/>
    <property type="evidence" value="ECO:0007669"/>
    <property type="project" value="UniProtKB-KW"/>
</dbReference>